<evidence type="ECO:0000313" key="5">
    <source>
        <dbReference type="Proteomes" id="UP001608902"/>
    </source>
</evidence>
<dbReference type="SMART" id="SM00385">
    <property type="entry name" value="CYCLIN"/>
    <property type="match status" value="2"/>
</dbReference>
<dbReference type="InterPro" id="IPR036915">
    <property type="entry name" value="Cyclin-like_sf"/>
</dbReference>
<feature type="domain" description="Cyclin-like" evidence="3">
    <location>
        <begin position="123"/>
        <end position="213"/>
    </location>
</feature>
<organism evidence="4 5">
    <name type="scientific">Gnathostoma spinigerum</name>
    <dbReference type="NCBI Taxonomy" id="75299"/>
    <lineage>
        <taxon>Eukaryota</taxon>
        <taxon>Metazoa</taxon>
        <taxon>Ecdysozoa</taxon>
        <taxon>Nematoda</taxon>
        <taxon>Chromadorea</taxon>
        <taxon>Rhabditida</taxon>
        <taxon>Spirurina</taxon>
        <taxon>Gnathostomatomorpha</taxon>
        <taxon>Gnathostomatoidea</taxon>
        <taxon>Gnathostomatidae</taxon>
        <taxon>Gnathostoma</taxon>
    </lineage>
</organism>
<dbReference type="PANTHER" id="PTHR10026">
    <property type="entry name" value="CYCLIN"/>
    <property type="match status" value="1"/>
</dbReference>
<gene>
    <name evidence="4" type="ORF">AB6A40_008326</name>
</gene>
<dbReference type="Proteomes" id="UP001608902">
    <property type="component" value="Unassembled WGS sequence"/>
</dbReference>
<dbReference type="EMBL" id="JBGFUD010007557">
    <property type="protein sequence ID" value="MFH4981617.1"/>
    <property type="molecule type" value="Genomic_DNA"/>
</dbReference>
<accession>A0ABD6EY47</accession>
<dbReference type="CDD" id="cd20534">
    <property type="entry name" value="CYCLIN_CCNM_CCNQ_rpt1"/>
    <property type="match status" value="1"/>
</dbReference>
<dbReference type="InterPro" id="IPR013763">
    <property type="entry name" value="Cyclin-like_dom"/>
</dbReference>
<dbReference type="Pfam" id="PF00134">
    <property type="entry name" value="Cyclin_N"/>
    <property type="match status" value="1"/>
</dbReference>
<comment type="similarity">
    <text evidence="2">Belongs to the cyclin family.</text>
</comment>
<feature type="domain" description="Cyclin-like" evidence="3">
    <location>
        <begin position="11"/>
        <end position="97"/>
    </location>
</feature>
<evidence type="ECO:0000313" key="4">
    <source>
        <dbReference type="EMBL" id="MFH4981617.1"/>
    </source>
</evidence>
<evidence type="ECO:0000256" key="1">
    <source>
        <dbReference type="ARBA" id="ARBA00023127"/>
    </source>
</evidence>
<dbReference type="AlphaFoldDB" id="A0ABD6EY47"/>
<dbReference type="InterPro" id="IPR043198">
    <property type="entry name" value="Cyclin/Ssn8"/>
</dbReference>
<protein>
    <recommendedName>
        <fullName evidence="3">Cyclin-like domain-containing protein</fullName>
    </recommendedName>
</protein>
<evidence type="ECO:0000259" key="3">
    <source>
        <dbReference type="SMART" id="SM00385"/>
    </source>
</evidence>
<evidence type="ECO:0000256" key="2">
    <source>
        <dbReference type="RuleBase" id="RU000383"/>
    </source>
</evidence>
<keyword evidence="1 2" id="KW-0195">Cyclin</keyword>
<dbReference type="SUPFAM" id="SSF47954">
    <property type="entry name" value="Cyclin-like"/>
    <property type="match status" value="2"/>
</dbReference>
<keyword evidence="5" id="KW-1185">Reference proteome</keyword>
<dbReference type="Gene3D" id="1.10.472.10">
    <property type="entry name" value="Cyclin-like"/>
    <property type="match status" value="2"/>
</dbReference>
<sequence>MSAIDKRKIFVFVIETGIKLEANNVTICSAVVLTHRVLRKSVSEGLCPYTAASACILLAAKVEEDSSVRIRDVLNIAYSVLHPDDPMLEIGEKLWAMRNGLARMEYIVLRILRFKLKVDNPHNYLALYLSSLGHWMPREFKENHVGVTAFILLRDIHVSPRWVLSHSPQTVALVCLAVALRITRVSINVEWQRVFNESLSSSRMRSLEAELLRHISGDS</sequence>
<name>A0ABD6EY47_9BILA</name>
<reference evidence="4 5" key="1">
    <citation type="submission" date="2024-08" db="EMBL/GenBank/DDBJ databases">
        <title>Gnathostoma spinigerum genome.</title>
        <authorList>
            <person name="Gonzalez-Bertolin B."/>
            <person name="Monzon S."/>
            <person name="Zaballos A."/>
            <person name="Jimenez P."/>
            <person name="Dekumyoy P."/>
            <person name="Varona S."/>
            <person name="Cuesta I."/>
            <person name="Sumanam S."/>
            <person name="Adisakwattana P."/>
            <person name="Gasser R.B."/>
            <person name="Hernandez-Gonzalez A."/>
            <person name="Young N.D."/>
            <person name="Perteguer M.J."/>
        </authorList>
    </citation>
    <scope>NUCLEOTIDE SEQUENCE [LARGE SCALE GENOMIC DNA]</scope>
    <source>
        <strain evidence="4">AL3</strain>
        <tissue evidence="4">Liver</tissue>
    </source>
</reference>
<dbReference type="InterPro" id="IPR006671">
    <property type="entry name" value="Cyclin_N"/>
</dbReference>
<proteinExistence type="inferred from homology"/>
<dbReference type="InterPro" id="IPR048055">
    <property type="entry name" value="Cyclin-Q_first_cyclin_box"/>
</dbReference>
<comment type="caution">
    <text evidence="4">The sequence shown here is derived from an EMBL/GenBank/DDBJ whole genome shotgun (WGS) entry which is preliminary data.</text>
</comment>